<feature type="region of interest" description="Disordered" evidence="2">
    <location>
        <begin position="1711"/>
        <end position="1780"/>
    </location>
</feature>
<dbReference type="SMART" id="SM00671">
    <property type="entry name" value="SEL1"/>
    <property type="match status" value="5"/>
</dbReference>
<dbReference type="SUPFAM" id="SSF46934">
    <property type="entry name" value="UBA-like"/>
    <property type="match status" value="1"/>
</dbReference>
<dbReference type="Pfam" id="PF08238">
    <property type="entry name" value="Sel1"/>
    <property type="match status" value="3"/>
</dbReference>
<dbReference type="SUPFAM" id="SSF81901">
    <property type="entry name" value="HCP-like"/>
    <property type="match status" value="1"/>
</dbReference>
<dbReference type="InterPro" id="IPR009060">
    <property type="entry name" value="UBA-like_sf"/>
</dbReference>
<proteinExistence type="predicted"/>
<evidence type="ECO:0000313" key="4">
    <source>
        <dbReference type="EMBL" id="ORX54276.1"/>
    </source>
</evidence>
<gene>
    <name evidence="4" type="ORF">BCR36DRAFT_410818</name>
</gene>
<feature type="compositionally biased region" description="Basic and acidic residues" evidence="2">
    <location>
        <begin position="1756"/>
        <end position="1767"/>
    </location>
</feature>
<dbReference type="InterPro" id="IPR011990">
    <property type="entry name" value="TPR-like_helical_dom_sf"/>
</dbReference>
<dbReference type="Gene3D" id="1.25.40.10">
    <property type="entry name" value="Tetratricopeptide repeat domain"/>
    <property type="match status" value="2"/>
</dbReference>
<dbReference type="SUPFAM" id="SSF48371">
    <property type="entry name" value="ARM repeat"/>
    <property type="match status" value="1"/>
</dbReference>
<dbReference type="Gene3D" id="1.10.8.10">
    <property type="entry name" value="DNA helicase RuvA subunit, C-terminal domain"/>
    <property type="match status" value="1"/>
</dbReference>
<dbReference type="InterPro" id="IPR006597">
    <property type="entry name" value="Sel1-like"/>
</dbReference>
<evidence type="ECO:0000259" key="3">
    <source>
        <dbReference type="PROSITE" id="PS50030"/>
    </source>
</evidence>
<feature type="compositionally biased region" description="Polar residues" evidence="2">
    <location>
        <begin position="440"/>
        <end position="458"/>
    </location>
</feature>
<evidence type="ECO:0000256" key="1">
    <source>
        <dbReference type="ARBA" id="ARBA00022737"/>
    </source>
</evidence>
<evidence type="ECO:0000313" key="5">
    <source>
        <dbReference type="Proteomes" id="UP000193719"/>
    </source>
</evidence>
<dbReference type="SMART" id="SM00165">
    <property type="entry name" value="UBA"/>
    <property type="match status" value="1"/>
</dbReference>
<dbReference type="STRING" id="1754191.A0A1Y1VEK8"/>
<dbReference type="Pfam" id="PF00627">
    <property type="entry name" value="UBA"/>
    <property type="match status" value="1"/>
</dbReference>
<name>A0A1Y1VEK8_9FUNG</name>
<feature type="compositionally biased region" description="Polar residues" evidence="2">
    <location>
        <begin position="419"/>
        <end position="432"/>
    </location>
</feature>
<feature type="domain" description="UBA" evidence="3">
    <location>
        <begin position="1867"/>
        <end position="1909"/>
    </location>
</feature>
<feature type="compositionally biased region" description="Low complexity" evidence="2">
    <location>
        <begin position="1732"/>
        <end position="1744"/>
    </location>
</feature>
<dbReference type="InterPro" id="IPR051726">
    <property type="entry name" value="Chitin_Synth_Reg"/>
</dbReference>
<dbReference type="OrthoDB" id="272077at2759"/>
<reference evidence="4 5" key="2">
    <citation type="submission" date="2016-08" db="EMBL/GenBank/DDBJ databases">
        <title>Pervasive Adenine N6-methylation of Active Genes in Fungi.</title>
        <authorList>
            <consortium name="DOE Joint Genome Institute"/>
            <person name="Mondo S.J."/>
            <person name="Dannebaum R.O."/>
            <person name="Kuo R.C."/>
            <person name="Labutti K."/>
            <person name="Haridas S."/>
            <person name="Kuo A."/>
            <person name="Salamov A."/>
            <person name="Ahrendt S.R."/>
            <person name="Lipzen A."/>
            <person name="Sullivan W."/>
            <person name="Andreopoulos W.B."/>
            <person name="Clum A."/>
            <person name="Lindquist E."/>
            <person name="Daum C."/>
            <person name="Ramamoorthy G.K."/>
            <person name="Gryganskyi A."/>
            <person name="Culley D."/>
            <person name="Magnuson J.K."/>
            <person name="James T.Y."/>
            <person name="O'Malley M.A."/>
            <person name="Stajich J.E."/>
            <person name="Spatafora J.W."/>
            <person name="Visel A."/>
            <person name="Grigoriev I.V."/>
        </authorList>
    </citation>
    <scope>NUCLEOTIDE SEQUENCE [LARGE SCALE GENOMIC DNA]</scope>
    <source>
        <strain evidence="5">finn</strain>
    </source>
</reference>
<dbReference type="EMBL" id="MCFH01000011">
    <property type="protein sequence ID" value="ORX54276.1"/>
    <property type="molecule type" value="Genomic_DNA"/>
</dbReference>
<feature type="compositionally biased region" description="Acidic residues" evidence="2">
    <location>
        <begin position="1715"/>
        <end position="1727"/>
    </location>
</feature>
<protein>
    <recommendedName>
        <fullName evidence="3">UBA domain-containing protein</fullName>
    </recommendedName>
</protein>
<reference evidence="4 5" key="1">
    <citation type="submission" date="2016-08" db="EMBL/GenBank/DDBJ databases">
        <title>Genomes of anaerobic fungi encode conserved fungal cellulosomes for biomass hydrolysis.</title>
        <authorList>
            <consortium name="DOE Joint Genome Institute"/>
            <person name="Haitjema C.H."/>
            <person name="Gilmore S.P."/>
            <person name="Henske J.K."/>
            <person name="Solomon K.V."/>
            <person name="De Groot R."/>
            <person name="Kuo A."/>
            <person name="Mondo S.J."/>
            <person name="Salamov A.A."/>
            <person name="Labutti K."/>
            <person name="Zhao Z."/>
            <person name="Chiniquy J."/>
            <person name="Barry K."/>
            <person name="Brewer H.M."/>
            <person name="Purvine S.O."/>
            <person name="Wright A.T."/>
            <person name="Boxma B."/>
            <person name="Van Alen T."/>
            <person name="Hackstein J.H."/>
            <person name="Baker S.E."/>
            <person name="Grigoriev I.V."/>
            <person name="O'Malley M.A."/>
        </authorList>
    </citation>
    <scope>NUCLEOTIDE SEQUENCE [LARGE SCALE GENOMIC DNA]</scope>
    <source>
        <strain evidence="5">finn</strain>
    </source>
</reference>
<dbReference type="PROSITE" id="PS50030">
    <property type="entry name" value="UBA"/>
    <property type="match status" value="1"/>
</dbReference>
<dbReference type="Proteomes" id="UP000193719">
    <property type="component" value="Unassembled WGS sequence"/>
</dbReference>
<dbReference type="PANTHER" id="PTHR46430:SF1">
    <property type="entry name" value="CHITIN SYNTHASE REGULATOR SKT5-RELATED"/>
    <property type="match status" value="1"/>
</dbReference>
<dbReference type="InterPro" id="IPR015940">
    <property type="entry name" value="UBA"/>
</dbReference>
<organism evidence="4 5">
    <name type="scientific">Piromyces finnis</name>
    <dbReference type="NCBI Taxonomy" id="1754191"/>
    <lineage>
        <taxon>Eukaryota</taxon>
        <taxon>Fungi</taxon>
        <taxon>Fungi incertae sedis</taxon>
        <taxon>Chytridiomycota</taxon>
        <taxon>Chytridiomycota incertae sedis</taxon>
        <taxon>Neocallimastigomycetes</taxon>
        <taxon>Neocallimastigales</taxon>
        <taxon>Neocallimastigaceae</taxon>
        <taxon>Piromyces</taxon>
    </lineage>
</organism>
<feature type="compositionally biased region" description="Basic and acidic residues" evidence="2">
    <location>
        <begin position="786"/>
        <end position="806"/>
    </location>
</feature>
<keyword evidence="1" id="KW-0677">Repeat</keyword>
<dbReference type="PANTHER" id="PTHR46430">
    <property type="entry name" value="PROTEIN SKT5-RELATED"/>
    <property type="match status" value="1"/>
</dbReference>
<feature type="compositionally biased region" description="Low complexity" evidence="2">
    <location>
        <begin position="213"/>
        <end position="239"/>
    </location>
</feature>
<feature type="compositionally biased region" description="Low complexity" evidence="2">
    <location>
        <begin position="265"/>
        <end position="279"/>
    </location>
</feature>
<feature type="compositionally biased region" description="Low complexity" evidence="2">
    <location>
        <begin position="489"/>
        <end position="506"/>
    </location>
</feature>
<sequence length="2681" mass="302307">MKKKVEMLGLNDNNNDENINNAETSNNDVPQNYNMNMSQMNNINPMNSMNQQINSMMGINMNQPMSPTMRPVISSPTMSPTMNPLSPNMSPTMNPLNQMQMQMQMQMINQSLGMPLPINNNMAINNMQMAMVPMQMNINQAILNNQALLNNNQMSQYSLTPEQLQQLQQMQQVQFQQQLQQLQQMQQIQLQQQIQAFNKQNIIKAKNLNQDQSQMQNNQVQQVNSQSKNKILSESSQESTKSKSKPMKSIAKKLFSTHKKVEKQTSISSINDDASSTSSVNRNVDQQIKIQQKPLPQPQQQFQQPQQQIQLQQYQQQLQYQQQFNDLYNMTNINAITTGQLQGMNNFMVNSMMMNYNQLGNNAGSLTNVNNNFNNTNRFTKNSNNATNGNIQLTTTPIISDNEKSIDGSTDISSINLNSNKIDSKQNNSISELSKDATESSENVNQNITNLDGSSSNIKGKDSIKSDMKGRKESQKNESNRIQEESGVNSTSSLLSNDINSSDLNTVNENNFLEKPQHPPPPYSKNDNYSEVNSIIPTQNRHNTIKIPSSFRALNQLANQSIIPNNTIKYNSLNQLVENSSENTDNSISLSQVNENSGNRALNIINEDNTDIDSSSSNYLTGNVDDNVTTVIENTTDNENTNNELSSLNQLVENATKNEKFENDNSIINNNSSTLNQLSENNNDIIKTDVSLTDQSEENTSSSKVENNSQNQIISINQNEKKKVNELVELGHSITNIVKSCYPRGASLQLKYPHINAPLKQNKAKDIADEEISSFDSLSEKNTGLEHIDSNDLKSEDFESTEKNEIDLPESAVSALSSFKNSMDSTSKRNSNDLLKNLNELRNFTIPTRSLQPTNNKDTFSGLNNLINQNEQQEPQQESSFDGLNNLANHYEQELQQESTFNGLNSLANQNEQQEPQQEIAFDGLNGLNSLANQNEQQEPQQEIAFDGLNSLANQYEQQEPQQEVAFSGLNSLVDQNEQQEQQQEIAFGGLNGLNSLVNQNEQQESQQEIAFGGLNSLANQNEQQEPQQESSFDGLNNLVNQNEQQKSQQETTFSGLNSLANQYEQQEPQQEVAFGGLNSLVNQNEQEQQQEIAFNGLNGLNSLVNQNEQQEPQQEIAFGELNGLNSLARRYEQQEPQQEATFNGLNGLNSLVNQNEQQEPQQKIAFGGLNGLNSLVNQNEQQEPQQEIAFGGLNGLNSLANQYEQQEPQQEAIFNGLNGLNSLVNQNEQQEPQQEATFNGLNGLNSLVNQNEQQEPQQEIAFGGLNSLAKRYEQQEPQQETIFSGLNSLANQYEQQEPQQETIFSGLNSLANQYEQQEPQQETIFSGLNSLANQYEQQEPQQETIFSGLNSLANQYEQQEPQQETAFDGLNGLNSLVNQNEQQEPQQEIAFDGLNSLANQYKQQIQVSNLVKDDSIEEDDSEDDSSIVDNSNSSIIFKELHEQVKAQVNAALNNEYDTDAENELVEELEKSNLEHNKSIKPIMLDKELPELPTAKTLTITTTNLPIEEDAPASAPIEQSKQNDNLYIPRSVSAFKSGKENLQNITEEFSKKSSIIIRQLSRKNISSNEICRGLSKNSIDVLNELNKNGDIKREHTTSSVYDFEYLHHSICSMNSLSGISSISNTNSLANIIMGNDLDEIDSGIKRTSTTKQTIKEEKELSEKSKKHESTENIVKEFDELFKYIGENKDLDVDFFGIFNNICREYGVGTNKSTQEEDQTNNINEEDNDVKANETTTETGNTAIGNDVKITVNEPIQSKEKEVEDKPQEQSQEEQSLLVRKETLSKNKGKSVCIDNSYSENQISDSSSRIYETIPPELLSNEIKRSATTNNNIINNVISQMNRNEDINDYSSNQFIAQQENALLDSASNKENDLLAILFSMGFENTEENLKALRKANNNIDQAVNYLVEEKVPYDVINDIRENDFLEETEQLRRRYQQLSLLNNTLSQNSYQQQSSLQLANINGVYGQYNNGIIQPVIVNPNDSYILQNLNGTNSLLIDNNELNRLLIQQQQQQQQQQMVNKPPAPEYPGYDVMNNNMVLPNTNANTNNAINSMDNNTIPVIESNHNIASNNVIVNNRISGNTSLTQENISLINGNRIIAEDATSIVNNGNNNNININNNRNTNSLSMKINNRESQRGSNTSIIYNMSNSEIMNCCSDDGEDIETNSELSVDVIQEKSNLNNGYDELPITTSTTIDESLQSPVSNQFNNSMDSIQVSLDSPANIESGVSPTSSFYNNMINVDNLSLPRNSPNTSFDSTNQQIQLNAQIQQNQQQILKFQNQLQKMQMRNTQIERFYNNIQSPPEHIPYKTVTWYPKWTSHNSPFSENIVFHVKLNTKNEATLISTLKKRRNEARANPEDYNKVVLFCNHLFSSMKYIQNEQSDILNDALKLLKKSVKENSIEACNVLAGLYLYGIEGSLYHVSDYEKAGPLFMKVLKNTQQQQKQLNTESTYNLGICYENMDSKKKRTQAISFFKYAALNGHPGASFKMYKIYERVSPKEAIKWLTLSKRNATKEYPDGIYEYALLCYKGYESGGIPKNEKYTISLLKEAANKLEHVPSALELGKFFLINEGNTSTNAGKYLYKAACKDNKVAQFKLASWWEKQQVKSEMKKKAYFEWLSRAAEGKDGLTEAIYRVGYCYELGYGVTPNKNIAQSFYENAAARGYVKAKEKLEKMNNNNVVN</sequence>
<evidence type="ECO:0000256" key="2">
    <source>
        <dbReference type="SAM" id="MobiDB-lite"/>
    </source>
</evidence>
<accession>A0A1Y1VEK8</accession>
<keyword evidence="5" id="KW-1185">Reference proteome</keyword>
<dbReference type="InterPro" id="IPR016024">
    <property type="entry name" value="ARM-type_fold"/>
</dbReference>
<feature type="region of interest" description="Disordered" evidence="2">
    <location>
        <begin position="419"/>
        <end position="530"/>
    </location>
</feature>
<feature type="compositionally biased region" description="Basic and acidic residues" evidence="2">
    <location>
        <begin position="459"/>
        <end position="484"/>
    </location>
</feature>
<feature type="region of interest" description="Disordered" evidence="2">
    <location>
        <begin position="213"/>
        <end position="282"/>
    </location>
</feature>
<feature type="region of interest" description="Disordered" evidence="2">
    <location>
        <begin position="786"/>
        <end position="809"/>
    </location>
</feature>
<comment type="caution">
    <text evidence="4">The sequence shown here is derived from an EMBL/GenBank/DDBJ whole genome shotgun (WGS) entry which is preliminary data.</text>
</comment>